<protein>
    <submittedName>
        <fullName evidence="1">Uncharacterized protein</fullName>
    </submittedName>
</protein>
<dbReference type="Proteomes" id="UP001243375">
    <property type="component" value="Unassembled WGS sequence"/>
</dbReference>
<evidence type="ECO:0000313" key="2">
    <source>
        <dbReference type="Proteomes" id="UP001243375"/>
    </source>
</evidence>
<proteinExistence type="predicted"/>
<gene>
    <name evidence="1" type="ORF">QFC22_000277</name>
</gene>
<reference evidence="1" key="1">
    <citation type="submission" date="2023-04" db="EMBL/GenBank/DDBJ databases">
        <title>Draft Genome sequencing of Naganishia species isolated from polar environments using Oxford Nanopore Technology.</title>
        <authorList>
            <person name="Leo P."/>
            <person name="Venkateswaran K."/>
        </authorList>
    </citation>
    <scope>NUCLEOTIDE SEQUENCE</scope>
    <source>
        <strain evidence="1">MNA-CCFEE 5425</strain>
    </source>
</reference>
<evidence type="ECO:0000313" key="1">
    <source>
        <dbReference type="EMBL" id="KAJ9125320.1"/>
    </source>
</evidence>
<keyword evidence="2" id="KW-1185">Reference proteome</keyword>
<comment type="caution">
    <text evidence="1">The sequence shown here is derived from an EMBL/GenBank/DDBJ whole genome shotgun (WGS) entry which is preliminary data.</text>
</comment>
<sequence>MSSITTSRGYAIHDTKDYKNFKVIEYPLKKEEADDVTVHVDVCGTCGSDHHTISGGWGPLTHPEYIITGHEIVGKVVQVGPNVKEFKVGDRVGIGAQAGSCGKCKECQNDNENYCSVSPVDTYNGKWPSGDYSQGGYSTHVRAQQKFVFHLPEQITSEDAASILLGKSSREHNLIASVHLFRLCAGITSCSPLFRNNVGQGSKVGVVGLGGLGHYAVLFAVALGAEVTVSIFAKKQCHLPFSPVYPIFEQVFSHSERKKDDALKMGAKHFVTTTGDFAKDHALSLDIIICTASNASLPLNELITCLVPQGKFVWNGMPETDWPALRSQTMAGNGAFIGSSHIGSKAEITRMLQLAADKNIKPWITTRPMKEAAQSIEDVETGRARYRTILIQDIDQ</sequence>
<accession>A0ACC2XMN4</accession>
<name>A0ACC2XMN4_9TREE</name>
<dbReference type="EMBL" id="JASBWU010000001">
    <property type="protein sequence ID" value="KAJ9125320.1"/>
    <property type="molecule type" value="Genomic_DNA"/>
</dbReference>
<organism evidence="1 2">
    <name type="scientific">Naganishia vaughanmartiniae</name>
    <dbReference type="NCBI Taxonomy" id="1424756"/>
    <lineage>
        <taxon>Eukaryota</taxon>
        <taxon>Fungi</taxon>
        <taxon>Dikarya</taxon>
        <taxon>Basidiomycota</taxon>
        <taxon>Agaricomycotina</taxon>
        <taxon>Tremellomycetes</taxon>
        <taxon>Filobasidiales</taxon>
        <taxon>Filobasidiaceae</taxon>
        <taxon>Naganishia</taxon>
    </lineage>
</organism>